<accession>A0ABS0I4B9</accession>
<sequence length="610" mass="66877">MTAIKHIFRPALVALGLAGMASLVSCKDYLNVEATAVDTSEAVFSTTSGAYSAVIGAYAPLAGDVAYGSRISTYFPYDSEDFLNSPTGIDAGDGRRGIARYGSITSNVEVRNPWNALYRGIERANICIKYIPGMDQYKGGSDQAAVQRLYGEALTLRAQYYFELVRNWGDVPAPYEPTVTGADLNLPRTKRNDILDRMIADLDLAAPLVPWRSAATNDERITKGAVKALRARLALYRASYYFDPVSAKMEQAADRQKYYEIVRTECRDLMNNRSEHDLNASFEEPFRSICEYRRDLKNEIMFQVAMGGTANGSSTDSKLGYANGPRVTATSAAFGATTQGSLVAVPTYFYAFDSTDTRRDVTLAPYSIDAGPKRLHTNSVTIYDGKFRREWSSNATLRASAAQGLGYNWPLIRFSDVLLMFAEAQNELAGGPDIAFNGVTARQALMEVRLRGFGGNATRAGVVSGSKAGFFEAVATERNLEFGGEGIRKYDLIRWNRLGSTFQTIKATLNAWTAPGALNTRYPQYIYYTTPTTLGPLQILNSYYKPSATVSAPALTTRVDWITVNATNTSGITTTRINDIASAYTEAHQLLPIPAESINLNPKLTQNPGY</sequence>
<organism evidence="9 10">
    <name type="scientific">Hymenobacter ruricola</name>
    <dbReference type="NCBI Taxonomy" id="2791023"/>
    <lineage>
        <taxon>Bacteria</taxon>
        <taxon>Pseudomonadati</taxon>
        <taxon>Bacteroidota</taxon>
        <taxon>Cytophagia</taxon>
        <taxon>Cytophagales</taxon>
        <taxon>Hymenobacteraceae</taxon>
        <taxon>Hymenobacter</taxon>
    </lineage>
</organism>
<evidence type="ECO:0000256" key="5">
    <source>
        <dbReference type="ARBA" id="ARBA00023237"/>
    </source>
</evidence>
<reference evidence="9 10" key="1">
    <citation type="submission" date="2020-11" db="EMBL/GenBank/DDBJ databases">
        <authorList>
            <person name="Kim M.K."/>
        </authorList>
    </citation>
    <scope>NUCLEOTIDE SEQUENCE [LARGE SCALE GENOMIC DNA]</scope>
    <source>
        <strain evidence="9 10">BT662</strain>
    </source>
</reference>
<evidence type="ECO:0000256" key="6">
    <source>
        <dbReference type="SAM" id="SignalP"/>
    </source>
</evidence>
<evidence type="ECO:0000259" key="7">
    <source>
        <dbReference type="Pfam" id="PF07980"/>
    </source>
</evidence>
<evidence type="ECO:0000313" key="10">
    <source>
        <dbReference type="Proteomes" id="UP000618931"/>
    </source>
</evidence>
<evidence type="ECO:0000256" key="2">
    <source>
        <dbReference type="ARBA" id="ARBA00006275"/>
    </source>
</evidence>
<dbReference type="Pfam" id="PF07980">
    <property type="entry name" value="SusD_RagB"/>
    <property type="match status" value="1"/>
</dbReference>
<comment type="similarity">
    <text evidence="2">Belongs to the SusD family.</text>
</comment>
<dbReference type="Gene3D" id="1.25.40.390">
    <property type="match status" value="1"/>
</dbReference>
<gene>
    <name evidence="9" type="ORF">I2H31_11880</name>
</gene>
<evidence type="ECO:0000256" key="3">
    <source>
        <dbReference type="ARBA" id="ARBA00022729"/>
    </source>
</evidence>
<comment type="subcellular location">
    <subcellularLocation>
        <location evidence="1">Cell outer membrane</location>
    </subcellularLocation>
</comment>
<dbReference type="Pfam" id="PF14322">
    <property type="entry name" value="SusD-like_3"/>
    <property type="match status" value="1"/>
</dbReference>
<evidence type="ECO:0000313" key="9">
    <source>
        <dbReference type="EMBL" id="MBF9221801.1"/>
    </source>
</evidence>
<dbReference type="EMBL" id="JADQDM010000005">
    <property type="protein sequence ID" value="MBF9221801.1"/>
    <property type="molecule type" value="Genomic_DNA"/>
</dbReference>
<keyword evidence="4" id="KW-0472">Membrane</keyword>
<dbReference type="InterPro" id="IPR012944">
    <property type="entry name" value="SusD_RagB_dom"/>
</dbReference>
<feature type="domain" description="SusD-like N-terminal" evidence="8">
    <location>
        <begin position="107"/>
        <end position="235"/>
    </location>
</feature>
<comment type="caution">
    <text evidence="9">The sequence shown here is derived from an EMBL/GenBank/DDBJ whole genome shotgun (WGS) entry which is preliminary data.</text>
</comment>
<dbReference type="InterPro" id="IPR011990">
    <property type="entry name" value="TPR-like_helical_dom_sf"/>
</dbReference>
<feature type="chain" id="PRO_5046737225" evidence="6">
    <location>
        <begin position="27"/>
        <end position="610"/>
    </location>
</feature>
<dbReference type="InterPro" id="IPR033985">
    <property type="entry name" value="SusD-like_N"/>
</dbReference>
<dbReference type="Proteomes" id="UP000618931">
    <property type="component" value="Unassembled WGS sequence"/>
</dbReference>
<feature type="domain" description="RagB/SusD" evidence="7">
    <location>
        <begin position="378"/>
        <end position="610"/>
    </location>
</feature>
<dbReference type="RefSeq" id="WP_196293259.1">
    <property type="nucleotide sequence ID" value="NZ_JADQDM010000005.1"/>
</dbReference>
<name>A0ABS0I4B9_9BACT</name>
<keyword evidence="10" id="KW-1185">Reference proteome</keyword>
<evidence type="ECO:0000256" key="1">
    <source>
        <dbReference type="ARBA" id="ARBA00004442"/>
    </source>
</evidence>
<keyword evidence="3 6" id="KW-0732">Signal</keyword>
<dbReference type="SUPFAM" id="SSF48452">
    <property type="entry name" value="TPR-like"/>
    <property type="match status" value="1"/>
</dbReference>
<protein>
    <submittedName>
        <fullName evidence="9">RagB/SusD family nutrient uptake outer membrane protein</fullName>
    </submittedName>
</protein>
<evidence type="ECO:0000256" key="4">
    <source>
        <dbReference type="ARBA" id="ARBA00023136"/>
    </source>
</evidence>
<feature type="signal peptide" evidence="6">
    <location>
        <begin position="1"/>
        <end position="26"/>
    </location>
</feature>
<evidence type="ECO:0000259" key="8">
    <source>
        <dbReference type="Pfam" id="PF14322"/>
    </source>
</evidence>
<keyword evidence="5" id="KW-0998">Cell outer membrane</keyword>
<dbReference type="PROSITE" id="PS51257">
    <property type="entry name" value="PROKAR_LIPOPROTEIN"/>
    <property type="match status" value="1"/>
</dbReference>
<proteinExistence type="inferred from homology"/>